<accession>A0A085LXN3</accession>
<evidence type="ECO:0000313" key="1">
    <source>
        <dbReference type="EMBL" id="KFD49729.1"/>
    </source>
</evidence>
<dbReference type="AlphaFoldDB" id="A0A085LXN3"/>
<gene>
    <name evidence="1" type="ORF">M513_09426</name>
    <name evidence="2" type="ORF">M514_09426</name>
</gene>
<protein>
    <recommendedName>
        <fullName evidence="4">Retrotransposon gag domain-containing protein</fullName>
    </recommendedName>
</protein>
<dbReference type="EMBL" id="KL367664">
    <property type="protein sequence ID" value="KFD60498.1"/>
    <property type="molecule type" value="Genomic_DNA"/>
</dbReference>
<name>A0A085LXN3_9BILA</name>
<dbReference type="OrthoDB" id="6496131at2759"/>
<evidence type="ECO:0000313" key="2">
    <source>
        <dbReference type="EMBL" id="KFD60498.1"/>
    </source>
</evidence>
<dbReference type="EMBL" id="KL363265">
    <property type="protein sequence ID" value="KFD49729.1"/>
    <property type="molecule type" value="Genomic_DNA"/>
</dbReference>
<sequence length="117" mass="13440">MSAEDGIDRLLAAMAHQQQQQQMWEALSLLISSRAQAEGSSVPSFPAFDKTKERWTTYLGRLEQHFEANRVTDSTQKRAYLLSWISSESFELMQKLFGKEALRQQPYECLVTALTDH</sequence>
<proteinExistence type="predicted"/>
<organism evidence="1 3">
    <name type="scientific">Trichuris suis</name>
    <name type="common">pig whipworm</name>
    <dbReference type="NCBI Taxonomy" id="68888"/>
    <lineage>
        <taxon>Eukaryota</taxon>
        <taxon>Metazoa</taxon>
        <taxon>Ecdysozoa</taxon>
        <taxon>Nematoda</taxon>
        <taxon>Enoplea</taxon>
        <taxon>Dorylaimia</taxon>
        <taxon>Trichinellida</taxon>
        <taxon>Trichuridae</taxon>
        <taxon>Trichuris</taxon>
    </lineage>
</organism>
<evidence type="ECO:0008006" key="4">
    <source>
        <dbReference type="Google" id="ProtNLM"/>
    </source>
</evidence>
<dbReference type="Proteomes" id="UP000030764">
    <property type="component" value="Unassembled WGS sequence"/>
</dbReference>
<keyword evidence="3" id="KW-1185">Reference proteome</keyword>
<evidence type="ECO:0000313" key="3">
    <source>
        <dbReference type="Proteomes" id="UP000030764"/>
    </source>
</evidence>
<dbReference type="Proteomes" id="UP000030758">
    <property type="component" value="Unassembled WGS sequence"/>
</dbReference>
<reference evidence="1 3" key="1">
    <citation type="journal article" date="2014" name="Nat. Genet.">
        <title>Genome and transcriptome of the porcine whipworm Trichuris suis.</title>
        <authorList>
            <person name="Jex A.R."/>
            <person name="Nejsum P."/>
            <person name="Schwarz E.M."/>
            <person name="Hu L."/>
            <person name="Young N.D."/>
            <person name="Hall R.S."/>
            <person name="Korhonen P.K."/>
            <person name="Liao S."/>
            <person name="Thamsborg S."/>
            <person name="Xia J."/>
            <person name="Xu P."/>
            <person name="Wang S."/>
            <person name="Scheerlinck J.P."/>
            <person name="Hofmann A."/>
            <person name="Sternberg P.W."/>
            <person name="Wang J."/>
            <person name="Gasser R.B."/>
        </authorList>
    </citation>
    <scope>NUCLEOTIDE SEQUENCE [LARGE SCALE GENOMIC DNA]</scope>
    <source>
        <strain evidence="2">DCEP-RM93F</strain>
        <strain evidence="1">DCEP-RM93M</strain>
    </source>
</reference>